<feature type="compositionally biased region" description="Low complexity" evidence="1">
    <location>
        <begin position="457"/>
        <end position="466"/>
    </location>
</feature>
<evidence type="ECO:0000256" key="1">
    <source>
        <dbReference type="SAM" id="MobiDB-lite"/>
    </source>
</evidence>
<evidence type="ECO:0008006" key="4">
    <source>
        <dbReference type="Google" id="ProtNLM"/>
    </source>
</evidence>
<name>A0A7Y9PI58_9BACT</name>
<feature type="region of interest" description="Disordered" evidence="1">
    <location>
        <begin position="229"/>
        <end position="265"/>
    </location>
</feature>
<feature type="compositionally biased region" description="Polar residues" evidence="1">
    <location>
        <begin position="250"/>
        <end position="265"/>
    </location>
</feature>
<comment type="caution">
    <text evidence="2">The sequence shown here is derived from an EMBL/GenBank/DDBJ whole genome shotgun (WGS) entry which is preliminary data.</text>
</comment>
<proteinExistence type="predicted"/>
<sequence>MMARVVSMSPTVEAAESMGAPALPQQVPKLDFAALLAKASSLPDSTAKAALVAPSPSITQVSAVPATPIIAPASSATSALSIAPTQKTALSQETTPASLFADDAPVKILPAKERVQVEGTPAQKSISIDNPIESAKQSAKPTNERNVDALKKTKPETVTSTASAPLVEAQTNTMVVAPVQVALNTVSPALLGGDAPSLLGRRSQATAPVQVVTVATTQAVQTVNASQSVLAADKTSPGKPSPDGKALLEETSTTNTPGSSVQSVHSAAVTDLSTAAAIKGPDDATVAVQSVTPLGSQLVHPATIVSETPQHVAPAASSSSQTPELAGSMQPQVASSSTTGLPHTTLSSSPTSLEVGIASGAHGWLRVRAEISGTGEVSASLTGSSQAAANKLQGEMPALTSFLQAEKVQVSALAVHATAPMVAVPMDSPEGSAGSSRSSYESSSGSTGTADGGATGGEQHQQAGQGANRIALLERSETTGDSLPETLSGMAYGSGTGLGGNGLQSPVEYGSWLNVRV</sequence>
<feature type="compositionally biased region" description="Low complexity" evidence="1">
    <location>
        <begin position="428"/>
        <end position="449"/>
    </location>
</feature>
<evidence type="ECO:0000313" key="2">
    <source>
        <dbReference type="EMBL" id="NYF80344.1"/>
    </source>
</evidence>
<protein>
    <recommendedName>
        <fullName evidence="4">Flagellar hook-length control protein FliK</fullName>
    </recommendedName>
</protein>
<feature type="compositionally biased region" description="Low complexity" evidence="1">
    <location>
        <begin position="335"/>
        <end position="351"/>
    </location>
</feature>
<dbReference type="Proteomes" id="UP000589520">
    <property type="component" value="Unassembled WGS sequence"/>
</dbReference>
<reference evidence="2 3" key="1">
    <citation type="submission" date="2020-07" db="EMBL/GenBank/DDBJ databases">
        <title>Genomic Encyclopedia of Type Strains, Phase IV (KMG-V): Genome sequencing to study the core and pangenomes of soil and plant-associated prokaryotes.</title>
        <authorList>
            <person name="Whitman W."/>
        </authorList>
    </citation>
    <scope>NUCLEOTIDE SEQUENCE [LARGE SCALE GENOMIC DNA]</scope>
    <source>
        <strain evidence="2 3">X4EP2</strain>
    </source>
</reference>
<dbReference type="AlphaFoldDB" id="A0A7Y9PI58"/>
<gene>
    <name evidence="2" type="ORF">HDF17_002664</name>
</gene>
<dbReference type="EMBL" id="JACCCW010000002">
    <property type="protein sequence ID" value="NYF80344.1"/>
    <property type="molecule type" value="Genomic_DNA"/>
</dbReference>
<feature type="region of interest" description="Disordered" evidence="1">
    <location>
        <begin position="426"/>
        <end position="466"/>
    </location>
</feature>
<feature type="region of interest" description="Disordered" evidence="1">
    <location>
        <begin position="311"/>
        <end position="351"/>
    </location>
</feature>
<organism evidence="2 3">
    <name type="scientific">Granulicella arctica</name>
    <dbReference type="NCBI Taxonomy" id="940613"/>
    <lineage>
        <taxon>Bacteria</taxon>
        <taxon>Pseudomonadati</taxon>
        <taxon>Acidobacteriota</taxon>
        <taxon>Terriglobia</taxon>
        <taxon>Terriglobales</taxon>
        <taxon>Acidobacteriaceae</taxon>
        <taxon>Granulicella</taxon>
    </lineage>
</organism>
<accession>A0A7Y9PI58</accession>
<feature type="compositionally biased region" description="Polar residues" evidence="1">
    <location>
        <begin position="316"/>
        <end position="334"/>
    </location>
</feature>
<dbReference type="RefSeq" id="WP_179491658.1">
    <property type="nucleotide sequence ID" value="NZ_JACCCW010000002.1"/>
</dbReference>
<evidence type="ECO:0000313" key="3">
    <source>
        <dbReference type="Proteomes" id="UP000589520"/>
    </source>
</evidence>
<keyword evidence="3" id="KW-1185">Reference proteome</keyword>